<proteinExistence type="predicted"/>
<gene>
    <name evidence="1" type="ORF">JYU34_013163</name>
</gene>
<keyword evidence="2" id="KW-1185">Reference proteome</keyword>
<reference evidence="1 2" key="1">
    <citation type="submission" date="2021-06" db="EMBL/GenBank/DDBJ databases">
        <title>A haploid diamondback moth (Plutella xylostella L.) genome assembly resolves 31 chromosomes and identifies a diamide resistance mutation.</title>
        <authorList>
            <person name="Ward C.M."/>
            <person name="Perry K.D."/>
            <person name="Baker G."/>
            <person name="Powis K."/>
            <person name="Heckel D.G."/>
            <person name="Baxter S.W."/>
        </authorList>
    </citation>
    <scope>NUCLEOTIDE SEQUENCE [LARGE SCALE GENOMIC DNA]</scope>
    <source>
        <strain evidence="1 2">LV</strain>
        <tissue evidence="1">Single pupa</tissue>
    </source>
</reference>
<comment type="caution">
    <text evidence="1">The sequence shown here is derived from an EMBL/GenBank/DDBJ whole genome shotgun (WGS) entry which is preliminary data.</text>
</comment>
<accession>A0ABQ7QD31</accession>
<protein>
    <submittedName>
        <fullName evidence="1">Uncharacterized protein</fullName>
    </submittedName>
</protein>
<dbReference type="Proteomes" id="UP000823941">
    <property type="component" value="Chromosome 17"/>
</dbReference>
<sequence>MRPAGRGLCFPGVEARTQSGVGSLRPPIEGVDNQSYQHSNFWETLLLDTLPLLESDTVIFSAEETCDTMALLAHKGRSLSEEKTELLRLALVRNLARASLAPSEE</sequence>
<dbReference type="EMBL" id="JAHIBW010000017">
    <property type="protein sequence ID" value="KAG7303133.1"/>
    <property type="molecule type" value="Genomic_DNA"/>
</dbReference>
<name>A0ABQ7QD31_PLUXY</name>
<organism evidence="1 2">
    <name type="scientific">Plutella xylostella</name>
    <name type="common">Diamondback moth</name>
    <name type="synonym">Plutella maculipennis</name>
    <dbReference type="NCBI Taxonomy" id="51655"/>
    <lineage>
        <taxon>Eukaryota</taxon>
        <taxon>Metazoa</taxon>
        <taxon>Ecdysozoa</taxon>
        <taxon>Arthropoda</taxon>
        <taxon>Hexapoda</taxon>
        <taxon>Insecta</taxon>
        <taxon>Pterygota</taxon>
        <taxon>Neoptera</taxon>
        <taxon>Endopterygota</taxon>
        <taxon>Lepidoptera</taxon>
        <taxon>Glossata</taxon>
        <taxon>Ditrysia</taxon>
        <taxon>Yponomeutoidea</taxon>
        <taxon>Plutellidae</taxon>
        <taxon>Plutella</taxon>
    </lineage>
</organism>
<evidence type="ECO:0000313" key="2">
    <source>
        <dbReference type="Proteomes" id="UP000823941"/>
    </source>
</evidence>
<evidence type="ECO:0000313" key="1">
    <source>
        <dbReference type="EMBL" id="KAG7303133.1"/>
    </source>
</evidence>